<accession>A0A4Y7JDI2</accession>
<name>A0A4Y7JDI2_PAPSO</name>
<proteinExistence type="predicted"/>
<gene>
    <name evidence="1" type="ORF">C5167_005893</name>
</gene>
<dbReference type="Proteomes" id="UP000316621">
    <property type="component" value="Chromosome 4"/>
</dbReference>
<dbReference type="AlphaFoldDB" id="A0A4Y7JDI2"/>
<dbReference type="EMBL" id="CM010718">
    <property type="protein sequence ID" value="RZC58596.1"/>
    <property type="molecule type" value="Genomic_DNA"/>
</dbReference>
<dbReference type="Gramene" id="RZC58596">
    <property type="protein sequence ID" value="RZC58596"/>
    <property type="gene ID" value="C5167_005893"/>
</dbReference>
<keyword evidence="2" id="KW-1185">Reference proteome</keyword>
<reference evidence="1 2" key="1">
    <citation type="journal article" date="2018" name="Science">
        <title>The opium poppy genome and morphinan production.</title>
        <authorList>
            <person name="Guo L."/>
            <person name="Winzer T."/>
            <person name="Yang X."/>
            <person name="Li Y."/>
            <person name="Ning Z."/>
            <person name="He Z."/>
            <person name="Teodor R."/>
            <person name="Lu Y."/>
            <person name="Bowser T.A."/>
            <person name="Graham I.A."/>
            <person name="Ye K."/>
        </authorList>
    </citation>
    <scope>NUCLEOTIDE SEQUENCE [LARGE SCALE GENOMIC DNA]</scope>
    <source>
        <strain evidence="2">cv. HN1</strain>
        <tissue evidence="1">Leaves</tissue>
    </source>
</reference>
<protein>
    <submittedName>
        <fullName evidence="1">Uncharacterized protein</fullName>
    </submittedName>
</protein>
<organism evidence="1 2">
    <name type="scientific">Papaver somniferum</name>
    <name type="common">Opium poppy</name>
    <dbReference type="NCBI Taxonomy" id="3469"/>
    <lineage>
        <taxon>Eukaryota</taxon>
        <taxon>Viridiplantae</taxon>
        <taxon>Streptophyta</taxon>
        <taxon>Embryophyta</taxon>
        <taxon>Tracheophyta</taxon>
        <taxon>Spermatophyta</taxon>
        <taxon>Magnoliopsida</taxon>
        <taxon>Ranunculales</taxon>
        <taxon>Papaveraceae</taxon>
        <taxon>Papaveroideae</taxon>
        <taxon>Papaver</taxon>
    </lineage>
</organism>
<evidence type="ECO:0000313" key="2">
    <source>
        <dbReference type="Proteomes" id="UP000316621"/>
    </source>
</evidence>
<sequence length="245" mass="28591">METNKVTSLYIFMLDDNNIFPEEVHYSRREKDIYPAHNEHRLFFNWVTKVTYIFGTQVEIPHHKFTFIPFKDLESHSANTHITRILWVSTKVFFNLSIPEVLDIKERYTIIVYTPPHTEMNLSYKPVVDIWITHRMEEFPLGEIIHIKPETLAISTSQKMVTVDGYTDVPGLLSFDVQVQIHLPLLAPPDSRFSKSSNQVQALPVEEERGRPGICQNFYCSPTERTSQPLIFIMFASTTARYGYF</sequence>
<evidence type="ECO:0000313" key="1">
    <source>
        <dbReference type="EMBL" id="RZC58596.1"/>
    </source>
</evidence>